<dbReference type="RefSeq" id="WP_202954998.1">
    <property type="nucleotide sequence ID" value="NZ_JAPCID010000032.1"/>
</dbReference>
<accession>A0ABT4RN54</accession>
<dbReference type="InterPro" id="IPR018674">
    <property type="entry name" value="DUF2142_membrane"/>
</dbReference>
<feature type="transmembrane region" description="Helical" evidence="1">
    <location>
        <begin position="404"/>
        <end position="420"/>
    </location>
</feature>
<keyword evidence="1" id="KW-0472">Membrane</keyword>
<proteinExistence type="predicted"/>
<evidence type="ECO:0000256" key="1">
    <source>
        <dbReference type="SAM" id="Phobius"/>
    </source>
</evidence>
<organism evidence="2 3">
    <name type="scientific">Solirubrobacter deserti</name>
    <dbReference type="NCBI Taxonomy" id="2282478"/>
    <lineage>
        <taxon>Bacteria</taxon>
        <taxon>Bacillati</taxon>
        <taxon>Actinomycetota</taxon>
        <taxon>Thermoleophilia</taxon>
        <taxon>Solirubrobacterales</taxon>
        <taxon>Solirubrobacteraceae</taxon>
        <taxon>Solirubrobacter</taxon>
    </lineage>
</organism>
<name>A0ABT4RN54_9ACTN</name>
<evidence type="ECO:0000313" key="3">
    <source>
        <dbReference type="Proteomes" id="UP001147700"/>
    </source>
</evidence>
<feature type="transmembrane region" description="Helical" evidence="1">
    <location>
        <begin position="21"/>
        <end position="43"/>
    </location>
</feature>
<dbReference type="InterPro" id="IPR006311">
    <property type="entry name" value="TAT_signal"/>
</dbReference>
<keyword evidence="1" id="KW-0812">Transmembrane</keyword>
<feature type="transmembrane region" description="Helical" evidence="1">
    <location>
        <begin position="440"/>
        <end position="459"/>
    </location>
</feature>
<feature type="transmembrane region" description="Helical" evidence="1">
    <location>
        <begin position="241"/>
        <end position="268"/>
    </location>
</feature>
<feature type="transmembrane region" description="Helical" evidence="1">
    <location>
        <begin position="466"/>
        <end position="487"/>
    </location>
</feature>
<keyword evidence="3" id="KW-1185">Reference proteome</keyword>
<keyword evidence="1" id="KW-1133">Transmembrane helix</keyword>
<gene>
    <name evidence="2" type="ORF">OJ962_20980</name>
</gene>
<evidence type="ECO:0000313" key="2">
    <source>
        <dbReference type="EMBL" id="MDA0139991.1"/>
    </source>
</evidence>
<sequence>MSESITQTDPSPSRRRRVPGALAALLAATAILGVAWALILPGWQAPDENSHYGYVQSLVDGPGLPGEPDRPLFATEQSRAADAVNADQTAASLVTRPEWSRTAFERWREAERELPDAQRSDGGGQNAARSNPPLAYLLYAAPYAAAGGGGVFDRLVWMRIVGVVWLLVTVAATWALAGEVFGRRPLFQLAAAALPALAPMPTFISASVTPDGLLFALWTVALWLGVRMLRRGLTVRSGVAFMAVVGLACWVKATSYALVPGALLAFAIAAWRVPGGRARVALPGLAALVAVVGGWLVTARILARPASQQLTSAATASGLDVRELGSYLWQFYLPKLWFMQDFFPSVPMGLPVVDVILNGAWARFGWLEIEFPGWVYWALTVLTLAVAVAAAVAVWRARTTLDRGVLAFLALVALTLVAGLHWQEYQLKLSSGAPFMQGRYVLPLIGIAGLASAAALRLVSARLRGLTLAGMVGGLFALQAFSLALTLERFYA</sequence>
<reference evidence="2" key="1">
    <citation type="submission" date="2022-10" db="EMBL/GenBank/DDBJ databases">
        <title>The WGS of Solirubrobacter sp. CPCC 204708.</title>
        <authorList>
            <person name="Jiang Z."/>
        </authorList>
    </citation>
    <scope>NUCLEOTIDE SEQUENCE</scope>
    <source>
        <strain evidence="2">CPCC 204708</strain>
    </source>
</reference>
<feature type="transmembrane region" description="Helical" evidence="1">
    <location>
        <begin position="212"/>
        <end position="229"/>
    </location>
</feature>
<dbReference type="EMBL" id="JAPCID010000032">
    <property type="protein sequence ID" value="MDA0139991.1"/>
    <property type="molecule type" value="Genomic_DNA"/>
</dbReference>
<feature type="transmembrane region" description="Helical" evidence="1">
    <location>
        <begin position="280"/>
        <end position="303"/>
    </location>
</feature>
<protein>
    <submittedName>
        <fullName evidence="2">DUF2142 domain-containing protein</fullName>
    </submittedName>
</protein>
<dbReference type="Proteomes" id="UP001147700">
    <property type="component" value="Unassembled WGS sequence"/>
</dbReference>
<feature type="transmembrane region" description="Helical" evidence="1">
    <location>
        <begin position="156"/>
        <end position="177"/>
    </location>
</feature>
<comment type="caution">
    <text evidence="2">The sequence shown here is derived from an EMBL/GenBank/DDBJ whole genome shotgun (WGS) entry which is preliminary data.</text>
</comment>
<feature type="transmembrane region" description="Helical" evidence="1">
    <location>
        <begin position="374"/>
        <end position="395"/>
    </location>
</feature>
<dbReference type="PROSITE" id="PS51318">
    <property type="entry name" value="TAT"/>
    <property type="match status" value="1"/>
</dbReference>
<dbReference type="Pfam" id="PF09913">
    <property type="entry name" value="DUF2142"/>
    <property type="match status" value="1"/>
</dbReference>